<name>A0A918WAY1_9GAMM</name>
<evidence type="ECO:0008006" key="5">
    <source>
        <dbReference type="Google" id="ProtNLM"/>
    </source>
</evidence>
<evidence type="ECO:0000313" key="4">
    <source>
        <dbReference type="Proteomes" id="UP000646426"/>
    </source>
</evidence>
<gene>
    <name evidence="3" type="ORF">GCM10007067_26910</name>
</gene>
<dbReference type="SUPFAM" id="SSF48452">
    <property type="entry name" value="TPR-like"/>
    <property type="match status" value="1"/>
</dbReference>
<dbReference type="AlphaFoldDB" id="A0A918WAY1"/>
<feature type="chain" id="PRO_5037540509" description="YaiO family outer membrane beta-barrel protein" evidence="2">
    <location>
        <begin position="21"/>
        <end position="451"/>
    </location>
</feature>
<organism evidence="3 4">
    <name type="scientific">Cognatilysobacter bugurensis</name>
    <dbReference type="NCBI Taxonomy" id="543356"/>
    <lineage>
        <taxon>Bacteria</taxon>
        <taxon>Pseudomonadati</taxon>
        <taxon>Pseudomonadota</taxon>
        <taxon>Gammaproteobacteria</taxon>
        <taxon>Lysobacterales</taxon>
        <taxon>Lysobacteraceae</taxon>
        <taxon>Cognatilysobacter</taxon>
    </lineage>
</organism>
<dbReference type="EMBL" id="BMYD01000005">
    <property type="protein sequence ID" value="GHA87555.1"/>
    <property type="molecule type" value="Genomic_DNA"/>
</dbReference>
<keyword evidence="2" id="KW-0732">Signal</keyword>
<dbReference type="Gene3D" id="1.25.40.10">
    <property type="entry name" value="Tetratricopeptide repeat domain"/>
    <property type="match status" value="1"/>
</dbReference>
<dbReference type="Proteomes" id="UP000646426">
    <property type="component" value="Unassembled WGS sequence"/>
</dbReference>
<evidence type="ECO:0000256" key="1">
    <source>
        <dbReference type="SAM" id="MobiDB-lite"/>
    </source>
</evidence>
<dbReference type="InterPro" id="IPR011990">
    <property type="entry name" value="TPR-like_helical_dom_sf"/>
</dbReference>
<dbReference type="InterPro" id="IPR030887">
    <property type="entry name" value="Beta-barrel_YaiO"/>
</dbReference>
<sequence>MSLHPALLACALVAATGAQAQPPAAGPTASATPVQAASAQLARRDWAAARTTLEQHLARSPDDDEARFLLARVRAWQGQPEAALPLYRALLERAPDNADYLLGYGLAQLWAGQRDAAIATLERAHALAPDYADVDRALARARAANPGSSADPTAVASSPPTDAPPAAAARGQAAGAPAAPVNGAARPSNAQAIGSALTPADPMQAAPRAAAASALTGVTDAPERRRSLVLTARHDRLDRGLDDWRAWRLDAAATGGDRTGVTGAVFTESRFGLDDHGVELGLVVPVREGWTVQPQLGVVPGAQFLPRRFGELRVEHVFGAGWVGAAAVRRSDYRDVRVERLALGVERYVGAWRAGYTATATRLRGVHAVGHDLRIARAYGADGGEIGVQFAAGREDALLGTQVVASDVRAWSIGGRHPLSSAWALRWNVGHVRQGALYARDGVALGLERRF</sequence>
<dbReference type="InterPro" id="IPR019734">
    <property type="entry name" value="TPR_rpt"/>
</dbReference>
<feature type="signal peptide" evidence="2">
    <location>
        <begin position="1"/>
        <end position="20"/>
    </location>
</feature>
<dbReference type="NCBIfam" id="TIGR04390">
    <property type="entry name" value="OMP_YaiO_dom"/>
    <property type="match status" value="1"/>
</dbReference>
<feature type="compositionally biased region" description="Low complexity" evidence="1">
    <location>
        <begin position="152"/>
        <end position="187"/>
    </location>
</feature>
<evidence type="ECO:0000256" key="2">
    <source>
        <dbReference type="SAM" id="SignalP"/>
    </source>
</evidence>
<feature type="region of interest" description="Disordered" evidence="1">
    <location>
        <begin position="142"/>
        <end position="187"/>
    </location>
</feature>
<comment type="caution">
    <text evidence="3">The sequence shown here is derived from an EMBL/GenBank/DDBJ whole genome shotgun (WGS) entry which is preliminary data.</text>
</comment>
<evidence type="ECO:0000313" key="3">
    <source>
        <dbReference type="EMBL" id="GHA87555.1"/>
    </source>
</evidence>
<dbReference type="Pfam" id="PF14559">
    <property type="entry name" value="TPR_19"/>
    <property type="match status" value="1"/>
</dbReference>
<keyword evidence="4" id="KW-1185">Reference proteome</keyword>
<proteinExistence type="predicted"/>
<dbReference type="RefSeq" id="WP_189457514.1">
    <property type="nucleotide sequence ID" value="NZ_BMYD01000005.1"/>
</dbReference>
<accession>A0A918WAY1</accession>
<protein>
    <recommendedName>
        <fullName evidence="5">YaiO family outer membrane beta-barrel protein</fullName>
    </recommendedName>
</protein>
<reference evidence="3" key="1">
    <citation type="journal article" date="2014" name="Int. J. Syst. Evol. Microbiol.">
        <title>Complete genome sequence of Corynebacterium casei LMG S-19264T (=DSM 44701T), isolated from a smear-ripened cheese.</title>
        <authorList>
            <consortium name="US DOE Joint Genome Institute (JGI-PGF)"/>
            <person name="Walter F."/>
            <person name="Albersmeier A."/>
            <person name="Kalinowski J."/>
            <person name="Ruckert C."/>
        </authorList>
    </citation>
    <scope>NUCLEOTIDE SEQUENCE</scope>
    <source>
        <strain evidence="3">KCTC 23077</strain>
    </source>
</reference>
<dbReference type="SMART" id="SM00028">
    <property type="entry name" value="TPR"/>
    <property type="match status" value="2"/>
</dbReference>
<reference evidence="3" key="2">
    <citation type="submission" date="2020-09" db="EMBL/GenBank/DDBJ databases">
        <authorList>
            <person name="Sun Q."/>
            <person name="Kim S."/>
        </authorList>
    </citation>
    <scope>NUCLEOTIDE SEQUENCE</scope>
    <source>
        <strain evidence="3">KCTC 23077</strain>
    </source>
</reference>